<reference evidence="2 3" key="1">
    <citation type="submission" date="2023-07" db="EMBL/GenBank/DDBJ databases">
        <title>Sequencing the genomes of 1000 actinobacteria strains.</title>
        <authorList>
            <person name="Klenk H.-P."/>
        </authorList>
    </citation>
    <scope>NUCLEOTIDE SEQUENCE [LARGE SCALE GENOMIC DNA]</scope>
    <source>
        <strain evidence="2 3">DSM 45554</strain>
    </source>
</reference>
<gene>
    <name evidence="2" type="ORF">J2S48_001205</name>
</gene>
<organism evidence="2 3">
    <name type="scientific">Promicromonospora iranensis</name>
    <dbReference type="NCBI Taxonomy" id="1105144"/>
    <lineage>
        <taxon>Bacteria</taxon>
        <taxon>Bacillati</taxon>
        <taxon>Actinomycetota</taxon>
        <taxon>Actinomycetes</taxon>
        <taxon>Micrococcales</taxon>
        <taxon>Promicromonosporaceae</taxon>
        <taxon>Promicromonospora</taxon>
    </lineage>
</organism>
<dbReference type="EMBL" id="JAVDYE010000001">
    <property type="protein sequence ID" value="MDR7381690.1"/>
    <property type="molecule type" value="Genomic_DNA"/>
</dbReference>
<evidence type="ECO:0000256" key="1">
    <source>
        <dbReference type="SAM" id="SignalP"/>
    </source>
</evidence>
<feature type="signal peptide" evidence="1">
    <location>
        <begin position="1"/>
        <end position="29"/>
    </location>
</feature>
<evidence type="ECO:0000313" key="3">
    <source>
        <dbReference type="Proteomes" id="UP001183585"/>
    </source>
</evidence>
<keyword evidence="1" id="KW-0732">Signal</keyword>
<dbReference type="Proteomes" id="UP001183585">
    <property type="component" value="Unassembled WGS sequence"/>
</dbReference>
<accession>A0ABU2CK43</accession>
<name>A0ABU2CK43_9MICO</name>
<proteinExistence type="predicted"/>
<comment type="caution">
    <text evidence="2">The sequence shown here is derived from an EMBL/GenBank/DDBJ whole genome shotgun (WGS) entry which is preliminary data.</text>
</comment>
<evidence type="ECO:0000313" key="2">
    <source>
        <dbReference type="EMBL" id="MDR7381690.1"/>
    </source>
</evidence>
<dbReference type="RefSeq" id="WP_274998070.1">
    <property type="nucleotide sequence ID" value="NZ_JAJQQP010000020.1"/>
</dbReference>
<feature type="chain" id="PRO_5045488935" evidence="1">
    <location>
        <begin position="30"/>
        <end position="186"/>
    </location>
</feature>
<protein>
    <submittedName>
        <fullName evidence="2">Uncharacterized protein</fullName>
    </submittedName>
</protein>
<sequence>MTIERKTGHRIATALVAMGATVGMAGALAAPAAAADRTAGRFDLVAEVECDVFGQVTDVEVRVHSHGDGEDGELPEGDWLTFTATSGPSMDVAVEPGTSCGPLDVEFMPMTLDPSSTGGTVTATGATRSFSSSKVGASGSLILDGDGREALDWSFTSVGTYLLAFEVSVNGDLPVVSEALPLKNLS</sequence>
<keyword evidence="3" id="KW-1185">Reference proteome</keyword>